<proteinExistence type="predicted"/>
<dbReference type="Proteomes" id="UP001458880">
    <property type="component" value="Unassembled WGS sequence"/>
</dbReference>
<gene>
    <name evidence="1" type="ORF">QE152_g23116</name>
</gene>
<dbReference type="Gene3D" id="3.60.10.10">
    <property type="entry name" value="Endonuclease/exonuclease/phosphatase"/>
    <property type="match status" value="1"/>
</dbReference>
<dbReference type="AlphaFoldDB" id="A0AAW1KIS6"/>
<evidence type="ECO:0008006" key="3">
    <source>
        <dbReference type="Google" id="ProtNLM"/>
    </source>
</evidence>
<reference evidence="1 2" key="1">
    <citation type="journal article" date="2024" name="BMC Genomics">
        <title>De novo assembly and annotation of Popillia japonica's genome with initial clues to its potential as an invasive pest.</title>
        <authorList>
            <person name="Cucini C."/>
            <person name="Boschi S."/>
            <person name="Funari R."/>
            <person name="Cardaioli E."/>
            <person name="Iannotti N."/>
            <person name="Marturano G."/>
            <person name="Paoli F."/>
            <person name="Bruttini M."/>
            <person name="Carapelli A."/>
            <person name="Frati F."/>
            <person name="Nardi F."/>
        </authorList>
    </citation>
    <scope>NUCLEOTIDE SEQUENCE [LARGE SCALE GENOMIC DNA]</scope>
    <source>
        <strain evidence="1">DMR45628</strain>
    </source>
</reference>
<name>A0AAW1KIS6_POPJA</name>
<evidence type="ECO:0000313" key="2">
    <source>
        <dbReference type="Proteomes" id="UP001458880"/>
    </source>
</evidence>
<comment type="caution">
    <text evidence="1">The sequence shown here is derived from an EMBL/GenBank/DDBJ whole genome shotgun (WGS) entry which is preliminary data.</text>
</comment>
<dbReference type="InterPro" id="IPR036691">
    <property type="entry name" value="Endo/exonu/phosph_ase_sf"/>
</dbReference>
<accession>A0AAW1KIS6</accession>
<protein>
    <recommendedName>
        <fullName evidence="3">Endonuclease/exonuclease/phosphatase domain-containing protein</fullName>
    </recommendedName>
</protein>
<organism evidence="1 2">
    <name type="scientific">Popillia japonica</name>
    <name type="common">Japanese beetle</name>
    <dbReference type="NCBI Taxonomy" id="7064"/>
    <lineage>
        <taxon>Eukaryota</taxon>
        <taxon>Metazoa</taxon>
        <taxon>Ecdysozoa</taxon>
        <taxon>Arthropoda</taxon>
        <taxon>Hexapoda</taxon>
        <taxon>Insecta</taxon>
        <taxon>Pterygota</taxon>
        <taxon>Neoptera</taxon>
        <taxon>Endopterygota</taxon>
        <taxon>Coleoptera</taxon>
        <taxon>Polyphaga</taxon>
        <taxon>Scarabaeiformia</taxon>
        <taxon>Scarabaeidae</taxon>
        <taxon>Rutelinae</taxon>
        <taxon>Popillia</taxon>
    </lineage>
</organism>
<dbReference type="EMBL" id="JASPKY010000227">
    <property type="protein sequence ID" value="KAK9718511.1"/>
    <property type="molecule type" value="Genomic_DNA"/>
</dbReference>
<evidence type="ECO:0000313" key="1">
    <source>
        <dbReference type="EMBL" id="KAK9718511.1"/>
    </source>
</evidence>
<dbReference type="SUPFAM" id="SSF56219">
    <property type="entry name" value="DNase I-like"/>
    <property type="match status" value="1"/>
</dbReference>
<keyword evidence="2" id="KW-1185">Reference proteome</keyword>
<sequence>MDRNKIEQAEGRAQQMTAKTKETRKYLRACFWNINGIRGLYNLDTEQIKFLREMEIICLSETWLLDEKLTPPVFLSDYNVILSPANKEKSLGRPSGGLAVLYKSEMNVTQIEITNLWIICHYKQKKASYVIMYHYWKPTEDIAFCIEMLSETLYTKLEQYSQSKWIIATLYTKLEAILMRF</sequence>